<reference evidence="2 3" key="1">
    <citation type="journal article" date="2013" name="Genome Announc.">
        <title>Genome Sequence of Lactobacillus saerimneri 30a (Formerly Lactobacillus sp. Strain 30a), a Reference Lactic Acid Bacterium Strain Producing Biogenic Amines.</title>
        <authorList>
            <person name="Romano A."/>
            <person name="Trip H."/>
            <person name="Campbell-Sills H."/>
            <person name="Bouchez O."/>
            <person name="Sherman D."/>
            <person name="Lolkema J.S."/>
            <person name="Lucas P.M."/>
        </authorList>
    </citation>
    <scope>NUCLEOTIDE SEQUENCE [LARGE SCALE GENOMIC DNA]</scope>
    <source>
        <strain evidence="2 3">30a</strain>
    </source>
</reference>
<sequence>MQESEPVRVYYCTQIKTQTRELLYTIRNKELAKIAPRMVLYDLAGQPFRVKGIAHMRYRTEALTTCKYSELQTMIMLESLSGARVVGNILTRDKQQIGFIFCAHPLTSRKPDDDYRDEYLAVKDDFPCALIDYDALQAGKLKLSGKVSGVMIYRGWMLRPEIYRRFYQLLADRGIYLLNDPEAYEHYHLLPNWYPDIERGQTPLSYWTKSVTPESISKLIAPLRGKYIVKDYVKSRKHEWYDAAYIPDIKNRDEALRVINNFIHRQGESLIGGIVLRKFERLQQVGYHAQSGMPLSEEYRLFIFGGTIMTLDDYWLHGEGQGITLEERQWLEQSAQKIASGLVTLDVARRADGKLIIMEMGDGQVSGLQELDPCDFYHSLKQQLRLIH</sequence>
<dbReference type="AlphaFoldDB" id="M5J468"/>
<dbReference type="EMBL" id="ANAG01000015">
    <property type="protein sequence ID" value="EKW98818.1"/>
    <property type="molecule type" value="Genomic_DNA"/>
</dbReference>
<organism evidence="2 3">
    <name type="scientific">Ligilactobacillus saerimneri 30a</name>
    <dbReference type="NCBI Taxonomy" id="1227363"/>
    <lineage>
        <taxon>Bacteria</taxon>
        <taxon>Bacillati</taxon>
        <taxon>Bacillota</taxon>
        <taxon>Bacilli</taxon>
        <taxon>Lactobacillales</taxon>
        <taxon>Lactobacillaceae</taxon>
        <taxon>Ligilactobacillus</taxon>
    </lineage>
</organism>
<evidence type="ECO:0000313" key="3">
    <source>
        <dbReference type="Proteomes" id="UP000011912"/>
    </source>
</evidence>
<dbReference type="STRING" id="1227363.D271_05450"/>
<dbReference type="Pfam" id="PF14243">
    <property type="entry name" value="R2K_3"/>
    <property type="match status" value="1"/>
</dbReference>
<dbReference type="Proteomes" id="UP000011912">
    <property type="component" value="Unassembled WGS sequence"/>
</dbReference>
<feature type="domain" description="ATP-grasp" evidence="1">
    <location>
        <begin position="224"/>
        <end position="379"/>
    </location>
</feature>
<proteinExistence type="predicted"/>
<accession>M5J468</accession>
<dbReference type="InterPro" id="IPR025643">
    <property type="entry name" value="R2K_3"/>
</dbReference>
<protein>
    <recommendedName>
        <fullName evidence="1">ATP-grasp domain-containing protein</fullName>
    </recommendedName>
</protein>
<keyword evidence="3" id="KW-1185">Reference proteome</keyword>
<name>M5J468_9LACO</name>
<dbReference type="RefSeq" id="WP_009554036.1">
    <property type="nucleotide sequence ID" value="NZ_ANAG01000015.1"/>
</dbReference>
<evidence type="ECO:0000259" key="1">
    <source>
        <dbReference type="Pfam" id="PF14243"/>
    </source>
</evidence>
<comment type="caution">
    <text evidence="2">The sequence shown here is derived from an EMBL/GenBank/DDBJ whole genome shotgun (WGS) entry which is preliminary data.</text>
</comment>
<evidence type="ECO:0000313" key="2">
    <source>
        <dbReference type="EMBL" id="EKW98818.1"/>
    </source>
</evidence>
<dbReference type="PATRIC" id="fig|1227363.6.peg.1067"/>
<gene>
    <name evidence="2" type="ORF">D271_05450</name>
</gene>